<dbReference type="PANTHER" id="PTHR42924">
    <property type="entry name" value="EXONUCLEASE"/>
    <property type="match status" value="1"/>
</dbReference>
<sequence>MVGLYVIHFSFYNTLAVLFVRRNRYSMSKETKFLSIAIGLLQGKLAEEGVDDPVVKEMNADRLYEFTSFAVTNFGGKISKRTNNVDYDAKNDRNRFHRNGILEGATDLGSLIVETRCDGVGTPAQVKLFKLLEGETPETFNRVNGKITMIRDMTGFDGVLSRKLSEGTYVVEISKGSEYEIITDSLEIKTGEYTKKLYDLNRFYNLSKEGWIAGDLHHHSVYSSPVYAGDDDVVETPQEIANSMMAMGLEYGALSDHHNVLNHEAWKAGKRDNFTPIVSKEISTSNGHVMAMGVDEDVIYDIPQGDRRTDEFLRNEFRRVTTQIKELGGLPQINHPRDLSVSISWNPNFYDMIDIFETMEIWNGSNPMMAGSTNDLAYKLWLTLMQRGLLLPATTGSDTHNIAADDYHILFDQIMDTVDIIKASEKELEEKYKDELHVFKLITESLLPILEKWAETNLTSGGVRTYINIEGERNQENVLKTLKSGHSFLTNGPILIPTVNGKKPGEKLEKSGKLDIDIKLLANTELKKLLICTENGTFKEIDLKANKEKGFYDYSMHISEDVEEAKYVFFIAKSDCTNLAISNPVICC</sequence>
<dbReference type="GO" id="GO:0004534">
    <property type="term" value="F:5'-3' RNA exonuclease activity"/>
    <property type="evidence" value="ECO:0007669"/>
    <property type="project" value="TreeGrafter"/>
</dbReference>
<keyword evidence="2" id="KW-1185">Reference proteome</keyword>
<dbReference type="AlphaFoldDB" id="A0A1D9NY48"/>
<dbReference type="SUPFAM" id="SSF89550">
    <property type="entry name" value="PHP domain-like"/>
    <property type="match status" value="1"/>
</dbReference>
<dbReference type="KEGG" id="bhu:bhn_I0088"/>
<dbReference type="Proteomes" id="UP000179284">
    <property type="component" value="Chromosome I"/>
</dbReference>
<dbReference type="InterPro" id="IPR016195">
    <property type="entry name" value="Pol/histidinol_Pase-like"/>
</dbReference>
<accession>A0A1D9NY48</accession>
<name>A0A1D9NY48_9FIRM</name>
<reference evidence="2" key="1">
    <citation type="submission" date="2016-10" db="EMBL/GenBank/DDBJ databases">
        <title>The complete genome sequence of the rumen bacterium Butyrivibrio hungatei MB2003.</title>
        <authorList>
            <person name="Palevich N."/>
            <person name="Kelly W.J."/>
            <person name="Leahy S.C."/>
            <person name="Altermann E."/>
            <person name="Rakonjac J."/>
            <person name="Attwood G.T."/>
        </authorList>
    </citation>
    <scope>NUCLEOTIDE SEQUENCE [LARGE SCALE GENOMIC DNA]</scope>
    <source>
        <strain evidence="2">MB2003</strain>
    </source>
</reference>
<dbReference type="GO" id="GO:0035312">
    <property type="term" value="F:5'-3' DNA exonuclease activity"/>
    <property type="evidence" value="ECO:0007669"/>
    <property type="project" value="TreeGrafter"/>
</dbReference>
<proteinExistence type="predicted"/>
<dbReference type="InterPro" id="IPR052018">
    <property type="entry name" value="PHP_domain"/>
</dbReference>
<organism evidence="1 2">
    <name type="scientific">Butyrivibrio hungatei</name>
    <dbReference type="NCBI Taxonomy" id="185008"/>
    <lineage>
        <taxon>Bacteria</taxon>
        <taxon>Bacillati</taxon>
        <taxon>Bacillota</taxon>
        <taxon>Clostridia</taxon>
        <taxon>Lachnospirales</taxon>
        <taxon>Lachnospiraceae</taxon>
        <taxon>Butyrivibrio</taxon>
    </lineage>
</organism>
<dbReference type="PANTHER" id="PTHR42924:SF3">
    <property type="entry name" value="POLYMERASE_HISTIDINOL PHOSPHATASE N-TERMINAL DOMAIN-CONTAINING PROTEIN"/>
    <property type="match status" value="1"/>
</dbReference>
<evidence type="ECO:0000313" key="1">
    <source>
        <dbReference type="EMBL" id="AOZ95124.1"/>
    </source>
</evidence>
<dbReference type="Gene3D" id="3.20.20.140">
    <property type="entry name" value="Metal-dependent hydrolases"/>
    <property type="match status" value="1"/>
</dbReference>
<gene>
    <name evidence="1" type="ORF">bhn_I0088</name>
</gene>
<dbReference type="NCBIfam" id="NF038032">
    <property type="entry name" value="CehA_McbA_metalo"/>
    <property type="match status" value="1"/>
</dbReference>
<evidence type="ECO:0000313" key="2">
    <source>
        <dbReference type="Proteomes" id="UP000179284"/>
    </source>
</evidence>
<protein>
    <submittedName>
        <fullName evidence="1">PHP domain-containing protein</fullName>
    </submittedName>
</protein>
<dbReference type="EMBL" id="CP017831">
    <property type="protein sequence ID" value="AOZ95124.1"/>
    <property type="molecule type" value="Genomic_DNA"/>
</dbReference>